<dbReference type="EMBL" id="AUSU01001116">
    <property type="protein sequence ID" value="EPS71777.1"/>
    <property type="molecule type" value="Genomic_DNA"/>
</dbReference>
<protein>
    <submittedName>
        <fullName evidence="1">Uncharacterized protein</fullName>
    </submittedName>
</protein>
<name>S8EGG9_9LAMI</name>
<dbReference type="Proteomes" id="UP000015453">
    <property type="component" value="Unassembled WGS sequence"/>
</dbReference>
<proteinExistence type="predicted"/>
<feature type="non-terminal residue" evidence="1">
    <location>
        <position position="1"/>
    </location>
</feature>
<organism evidence="1 2">
    <name type="scientific">Genlisea aurea</name>
    <dbReference type="NCBI Taxonomy" id="192259"/>
    <lineage>
        <taxon>Eukaryota</taxon>
        <taxon>Viridiplantae</taxon>
        <taxon>Streptophyta</taxon>
        <taxon>Embryophyta</taxon>
        <taxon>Tracheophyta</taxon>
        <taxon>Spermatophyta</taxon>
        <taxon>Magnoliopsida</taxon>
        <taxon>eudicotyledons</taxon>
        <taxon>Gunneridae</taxon>
        <taxon>Pentapetalae</taxon>
        <taxon>asterids</taxon>
        <taxon>lamiids</taxon>
        <taxon>Lamiales</taxon>
        <taxon>Lentibulariaceae</taxon>
        <taxon>Genlisea</taxon>
    </lineage>
</organism>
<evidence type="ECO:0000313" key="2">
    <source>
        <dbReference type="Proteomes" id="UP000015453"/>
    </source>
</evidence>
<accession>S8EGG9</accession>
<dbReference type="AlphaFoldDB" id="S8EGG9"/>
<dbReference type="OrthoDB" id="1734089at2759"/>
<keyword evidence="2" id="KW-1185">Reference proteome</keyword>
<comment type="caution">
    <text evidence="1">The sequence shown here is derived from an EMBL/GenBank/DDBJ whole genome shotgun (WGS) entry which is preliminary data.</text>
</comment>
<reference evidence="1 2" key="1">
    <citation type="journal article" date="2013" name="BMC Genomics">
        <title>The miniature genome of a carnivorous plant Genlisea aurea contains a low number of genes and short non-coding sequences.</title>
        <authorList>
            <person name="Leushkin E.V."/>
            <person name="Sutormin R.A."/>
            <person name="Nabieva E.R."/>
            <person name="Penin A.A."/>
            <person name="Kondrashov A.S."/>
            <person name="Logacheva M.D."/>
        </authorList>
    </citation>
    <scope>NUCLEOTIDE SEQUENCE [LARGE SCALE GENOMIC DNA]</scope>
</reference>
<sequence length="104" mass="11818">FNSVGPSRQMVSSVSGPSLLPSIKYLLQQNSVQREEIIKLIKLMEQTSGYSNESVSSEVSEVENRAMRERELQSQAIQMQQRIGGLVEELQRIKAQNAQLERRL</sequence>
<feature type="non-terminal residue" evidence="1">
    <location>
        <position position="104"/>
    </location>
</feature>
<gene>
    <name evidence="1" type="ORF">M569_02984</name>
</gene>
<evidence type="ECO:0000313" key="1">
    <source>
        <dbReference type="EMBL" id="EPS71777.1"/>
    </source>
</evidence>